<name>A0A6J4NDL2_9BACT</name>
<dbReference type="GO" id="GO:0000160">
    <property type="term" value="P:phosphorelay signal transduction system"/>
    <property type="evidence" value="ECO:0007669"/>
    <property type="project" value="InterPro"/>
</dbReference>
<dbReference type="SUPFAM" id="SSF46894">
    <property type="entry name" value="C-terminal effector domain of the bipartite response regulators"/>
    <property type="match status" value="1"/>
</dbReference>
<dbReference type="CDD" id="cd06170">
    <property type="entry name" value="LuxR_C_like"/>
    <property type="match status" value="1"/>
</dbReference>
<protein>
    <recommendedName>
        <fullName evidence="7">Two-component transcriptional response regulator, LuxR family</fullName>
    </recommendedName>
</protein>
<dbReference type="AlphaFoldDB" id="A0A6J4NDL2"/>
<evidence type="ECO:0000256" key="1">
    <source>
        <dbReference type="ARBA" id="ARBA00022553"/>
    </source>
</evidence>
<dbReference type="Pfam" id="PF00072">
    <property type="entry name" value="Response_reg"/>
    <property type="match status" value="1"/>
</dbReference>
<dbReference type="PANTHER" id="PTHR43214">
    <property type="entry name" value="TWO-COMPONENT RESPONSE REGULATOR"/>
    <property type="match status" value="1"/>
</dbReference>
<dbReference type="PROSITE" id="PS00622">
    <property type="entry name" value="HTH_LUXR_1"/>
    <property type="match status" value="1"/>
</dbReference>
<keyword evidence="1" id="KW-0597">Phosphoprotein</keyword>
<dbReference type="SMART" id="SM00421">
    <property type="entry name" value="HTH_LUXR"/>
    <property type="match status" value="1"/>
</dbReference>
<organism evidence="6">
    <name type="scientific">uncultured Pyrinomonadaceae bacterium</name>
    <dbReference type="NCBI Taxonomy" id="2283094"/>
    <lineage>
        <taxon>Bacteria</taxon>
        <taxon>Pseudomonadati</taxon>
        <taxon>Acidobacteriota</taxon>
        <taxon>Blastocatellia</taxon>
        <taxon>Blastocatellales</taxon>
        <taxon>Pyrinomonadaceae</taxon>
        <taxon>environmental samples</taxon>
    </lineage>
</organism>
<dbReference type="PROSITE" id="PS50043">
    <property type="entry name" value="HTH_LUXR_2"/>
    <property type="match status" value="1"/>
</dbReference>
<dbReference type="InterPro" id="IPR058245">
    <property type="entry name" value="NreC/VraR/RcsB-like_REC"/>
</dbReference>
<dbReference type="GO" id="GO:0003677">
    <property type="term" value="F:DNA binding"/>
    <property type="evidence" value="ECO:0007669"/>
    <property type="project" value="UniProtKB-KW"/>
</dbReference>
<dbReference type="Gene3D" id="3.40.50.2300">
    <property type="match status" value="1"/>
</dbReference>
<evidence type="ECO:0000256" key="2">
    <source>
        <dbReference type="ARBA" id="ARBA00023125"/>
    </source>
</evidence>
<accession>A0A6J4NDL2</accession>
<keyword evidence="2" id="KW-0238">DNA-binding</keyword>
<dbReference type="InterPro" id="IPR039420">
    <property type="entry name" value="WalR-like"/>
</dbReference>
<proteinExistence type="predicted"/>
<dbReference type="GO" id="GO:0006355">
    <property type="term" value="P:regulation of DNA-templated transcription"/>
    <property type="evidence" value="ECO:0007669"/>
    <property type="project" value="InterPro"/>
</dbReference>
<evidence type="ECO:0000259" key="5">
    <source>
        <dbReference type="PROSITE" id="PS50110"/>
    </source>
</evidence>
<feature type="domain" description="Response regulatory" evidence="5">
    <location>
        <begin position="6"/>
        <end position="122"/>
    </location>
</feature>
<dbReference type="Pfam" id="PF00196">
    <property type="entry name" value="GerE"/>
    <property type="match status" value="1"/>
</dbReference>
<feature type="domain" description="HTH luxR-type" evidence="4">
    <location>
        <begin position="138"/>
        <end position="203"/>
    </location>
</feature>
<evidence type="ECO:0000256" key="3">
    <source>
        <dbReference type="PROSITE-ProRule" id="PRU00169"/>
    </source>
</evidence>
<dbReference type="SUPFAM" id="SSF52172">
    <property type="entry name" value="CheY-like"/>
    <property type="match status" value="1"/>
</dbReference>
<dbReference type="EMBL" id="CADCUR010000049">
    <property type="protein sequence ID" value="CAA9385481.1"/>
    <property type="molecule type" value="Genomic_DNA"/>
</dbReference>
<dbReference type="InterPro" id="IPR011006">
    <property type="entry name" value="CheY-like_superfamily"/>
</dbReference>
<reference evidence="6" key="1">
    <citation type="submission" date="2020-02" db="EMBL/GenBank/DDBJ databases">
        <authorList>
            <person name="Meier V. D."/>
        </authorList>
    </citation>
    <scope>NUCLEOTIDE SEQUENCE</scope>
    <source>
        <strain evidence="6">AVDCRST_MAG74</strain>
    </source>
</reference>
<dbReference type="InterPro" id="IPR000792">
    <property type="entry name" value="Tscrpt_reg_LuxR_C"/>
</dbReference>
<sequence>MKTPIRVLIVENQTLVRVGVETVLKEQNDIEIVGCAETSADGFRLFEQTKPDVTILGLRLPDSCAVDEIESYLKENEQGKIIVLADKAGDAEISRSLKNGASGYVCNDISAADLIKAIRTVAAGKKYLQNEVANILGENFGQEELTKTERKILQAIVAGKANKEIAFDLNVSENTIKTHVKNVFEKLGVSDRTSAATLAIKRGLVRIDV</sequence>
<dbReference type="SMART" id="SM00448">
    <property type="entry name" value="REC"/>
    <property type="match status" value="1"/>
</dbReference>
<dbReference type="InterPro" id="IPR001789">
    <property type="entry name" value="Sig_transdc_resp-reg_receiver"/>
</dbReference>
<evidence type="ECO:0000313" key="6">
    <source>
        <dbReference type="EMBL" id="CAA9385481.1"/>
    </source>
</evidence>
<dbReference type="PROSITE" id="PS50110">
    <property type="entry name" value="RESPONSE_REGULATORY"/>
    <property type="match status" value="1"/>
</dbReference>
<dbReference type="PRINTS" id="PR00038">
    <property type="entry name" value="HTHLUXR"/>
</dbReference>
<evidence type="ECO:0008006" key="7">
    <source>
        <dbReference type="Google" id="ProtNLM"/>
    </source>
</evidence>
<gene>
    <name evidence="6" type="ORF">AVDCRST_MAG74-658</name>
</gene>
<evidence type="ECO:0000259" key="4">
    <source>
        <dbReference type="PROSITE" id="PS50043"/>
    </source>
</evidence>
<comment type="caution">
    <text evidence="3">Lacks conserved residue(s) required for the propagation of feature annotation.</text>
</comment>
<dbReference type="InterPro" id="IPR016032">
    <property type="entry name" value="Sig_transdc_resp-reg_C-effctor"/>
</dbReference>
<dbReference type="CDD" id="cd17535">
    <property type="entry name" value="REC_NarL-like"/>
    <property type="match status" value="1"/>
</dbReference>